<reference evidence="1 2" key="1">
    <citation type="submission" date="2014-06" db="EMBL/GenBank/DDBJ databases">
        <authorList>
            <person name="Swart Estienne"/>
        </authorList>
    </citation>
    <scope>NUCLEOTIDE SEQUENCE [LARGE SCALE GENOMIC DNA]</scope>
    <source>
        <strain evidence="1 2">130c</strain>
    </source>
</reference>
<dbReference type="AlphaFoldDB" id="A0A078AZ61"/>
<keyword evidence="2" id="KW-1185">Reference proteome</keyword>
<evidence type="ECO:0000313" key="2">
    <source>
        <dbReference type="Proteomes" id="UP000039865"/>
    </source>
</evidence>
<name>A0A078AZ61_STYLE</name>
<accession>A0A078AZ61</accession>
<dbReference type="Proteomes" id="UP000039865">
    <property type="component" value="Unassembled WGS sequence"/>
</dbReference>
<gene>
    <name evidence="1" type="primary">Contig81.g3</name>
    <name evidence="1" type="ORF">STYLEM_15194</name>
</gene>
<dbReference type="EMBL" id="CCKQ01014347">
    <property type="protein sequence ID" value="CDW86103.1"/>
    <property type="molecule type" value="Genomic_DNA"/>
</dbReference>
<proteinExistence type="predicted"/>
<evidence type="ECO:0000313" key="1">
    <source>
        <dbReference type="EMBL" id="CDW86103.1"/>
    </source>
</evidence>
<sequence length="160" mass="18485">MVICREANKFQSTLDRMDQPIHVFNDQKFQEYQENQLIENDNSSLNQVITSIDQYQQKIQDFLAQNDQRQSSSFLNPRQSVTSIKNQSRGSVQSSKSINILDHIDNEKIIQLLKQQSQIKTILSLMRKEFLSMSDELKFGINSLVNIMVKLNDNSSSALN</sequence>
<dbReference type="InParanoid" id="A0A078AZ61"/>
<protein>
    <submittedName>
        <fullName evidence="1">Uncharacterized protein</fullName>
    </submittedName>
</protein>
<organism evidence="1 2">
    <name type="scientific">Stylonychia lemnae</name>
    <name type="common">Ciliate</name>
    <dbReference type="NCBI Taxonomy" id="5949"/>
    <lineage>
        <taxon>Eukaryota</taxon>
        <taxon>Sar</taxon>
        <taxon>Alveolata</taxon>
        <taxon>Ciliophora</taxon>
        <taxon>Intramacronucleata</taxon>
        <taxon>Spirotrichea</taxon>
        <taxon>Stichotrichia</taxon>
        <taxon>Sporadotrichida</taxon>
        <taxon>Oxytrichidae</taxon>
        <taxon>Stylonychinae</taxon>
        <taxon>Stylonychia</taxon>
    </lineage>
</organism>